<dbReference type="InterPro" id="IPR013216">
    <property type="entry name" value="Methyltransf_11"/>
</dbReference>
<protein>
    <submittedName>
        <fullName evidence="2">SAM-dependent methyltransferase</fullName>
    </submittedName>
</protein>
<dbReference type="CDD" id="cd02440">
    <property type="entry name" value="AdoMet_MTases"/>
    <property type="match status" value="1"/>
</dbReference>
<dbReference type="RefSeq" id="WP_221304264.1">
    <property type="nucleotide sequence ID" value="NZ_JACHHZ010000004.1"/>
</dbReference>
<dbReference type="AlphaFoldDB" id="A0A841HR42"/>
<accession>A0A841HR42</accession>
<organism evidence="2 3">
    <name type="scientific">Povalibacter uvarum</name>
    <dbReference type="NCBI Taxonomy" id="732238"/>
    <lineage>
        <taxon>Bacteria</taxon>
        <taxon>Pseudomonadati</taxon>
        <taxon>Pseudomonadota</taxon>
        <taxon>Gammaproteobacteria</taxon>
        <taxon>Steroidobacterales</taxon>
        <taxon>Steroidobacteraceae</taxon>
        <taxon>Povalibacter</taxon>
    </lineage>
</organism>
<dbReference type="InterPro" id="IPR029063">
    <property type="entry name" value="SAM-dependent_MTases_sf"/>
</dbReference>
<dbReference type="PANTHER" id="PTHR43591:SF24">
    <property type="entry name" value="2-METHOXY-6-POLYPRENYL-1,4-BENZOQUINOL METHYLASE, MITOCHONDRIAL"/>
    <property type="match status" value="1"/>
</dbReference>
<gene>
    <name evidence="2" type="ORF">HNQ60_003577</name>
</gene>
<keyword evidence="3" id="KW-1185">Reference proteome</keyword>
<reference evidence="2 3" key="1">
    <citation type="submission" date="2020-08" db="EMBL/GenBank/DDBJ databases">
        <title>Genomic Encyclopedia of Type Strains, Phase IV (KMG-IV): sequencing the most valuable type-strain genomes for metagenomic binning, comparative biology and taxonomic classification.</title>
        <authorList>
            <person name="Goeker M."/>
        </authorList>
    </citation>
    <scope>NUCLEOTIDE SEQUENCE [LARGE SCALE GENOMIC DNA]</scope>
    <source>
        <strain evidence="2 3">DSM 26723</strain>
    </source>
</reference>
<evidence type="ECO:0000313" key="2">
    <source>
        <dbReference type="EMBL" id="MBB6094690.1"/>
    </source>
</evidence>
<dbReference type="Pfam" id="PF08241">
    <property type="entry name" value="Methyltransf_11"/>
    <property type="match status" value="1"/>
</dbReference>
<evidence type="ECO:0000313" key="3">
    <source>
        <dbReference type="Proteomes" id="UP000588068"/>
    </source>
</evidence>
<name>A0A841HR42_9GAMM</name>
<keyword evidence="2" id="KW-0808">Transferase</keyword>
<dbReference type="PANTHER" id="PTHR43591">
    <property type="entry name" value="METHYLTRANSFERASE"/>
    <property type="match status" value="1"/>
</dbReference>
<proteinExistence type="predicted"/>
<comment type="caution">
    <text evidence="2">The sequence shown here is derived from an EMBL/GenBank/DDBJ whole genome shotgun (WGS) entry which is preliminary data.</text>
</comment>
<keyword evidence="2" id="KW-0489">Methyltransferase</keyword>
<dbReference type="Gene3D" id="3.40.50.150">
    <property type="entry name" value="Vaccinia Virus protein VP39"/>
    <property type="match status" value="1"/>
</dbReference>
<dbReference type="EMBL" id="JACHHZ010000004">
    <property type="protein sequence ID" value="MBB6094690.1"/>
    <property type="molecule type" value="Genomic_DNA"/>
</dbReference>
<feature type="domain" description="Methyltransferase type 11" evidence="1">
    <location>
        <begin position="46"/>
        <end position="136"/>
    </location>
</feature>
<sequence length="263" mass="30302">MNRFFAANRRISQAITPRHIHEANVFGAYRKIAALLLSRPDVVNVVDVGAGKGWHFPLHYKEWYRIRLIGLDIDAREMEPNHALDEKVECDVSDRIPLADASADLFMVHSGIEHFPDNERFLENALRVLRPGGFIVAQFPSRYAPFVLANRLLPESVSRRVLDKAMGERAKLLGFRAHYDRTDYAAFRRMSRKVGFEEVYHLPGYCSSAYCEFFLPLFALSYMYDALTFALGIRQLASYNFWVLRKPNPGAAEEPLRLYAWAR</sequence>
<dbReference type="SUPFAM" id="SSF53335">
    <property type="entry name" value="S-adenosyl-L-methionine-dependent methyltransferases"/>
    <property type="match status" value="1"/>
</dbReference>
<evidence type="ECO:0000259" key="1">
    <source>
        <dbReference type="Pfam" id="PF08241"/>
    </source>
</evidence>
<dbReference type="Proteomes" id="UP000588068">
    <property type="component" value="Unassembled WGS sequence"/>
</dbReference>
<dbReference type="GO" id="GO:0008757">
    <property type="term" value="F:S-adenosylmethionine-dependent methyltransferase activity"/>
    <property type="evidence" value="ECO:0007669"/>
    <property type="project" value="InterPro"/>
</dbReference>
<dbReference type="GO" id="GO:0032259">
    <property type="term" value="P:methylation"/>
    <property type="evidence" value="ECO:0007669"/>
    <property type="project" value="UniProtKB-KW"/>
</dbReference>